<dbReference type="EMBL" id="CP072642">
    <property type="protein sequence ID" value="QUV93402.1"/>
    <property type="molecule type" value="Genomic_DNA"/>
</dbReference>
<keyword evidence="14" id="KW-1185">Reference proteome</keyword>
<keyword evidence="10" id="KW-0812">Transmembrane</keyword>
<dbReference type="EC" id="2.7.13.3" evidence="3"/>
<proteinExistence type="predicted"/>
<dbReference type="Gene3D" id="3.30.565.10">
    <property type="entry name" value="Histidine kinase-like ATPase, C-terminal domain"/>
    <property type="match status" value="1"/>
</dbReference>
<dbReference type="SUPFAM" id="SSF158472">
    <property type="entry name" value="HAMP domain-like"/>
    <property type="match status" value="1"/>
</dbReference>
<dbReference type="CDD" id="cd00082">
    <property type="entry name" value="HisKA"/>
    <property type="match status" value="1"/>
</dbReference>
<dbReference type="InterPro" id="IPR035965">
    <property type="entry name" value="PAS-like_dom_sf"/>
</dbReference>
<dbReference type="SUPFAM" id="SSF55874">
    <property type="entry name" value="ATPase domain of HSP90 chaperone/DNA topoisomerase II/histidine kinase"/>
    <property type="match status" value="1"/>
</dbReference>
<dbReference type="SMART" id="SM00304">
    <property type="entry name" value="HAMP"/>
    <property type="match status" value="1"/>
</dbReference>
<feature type="domain" description="HAMP" evidence="12">
    <location>
        <begin position="343"/>
        <end position="395"/>
    </location>
</feature>
<name>A0ABX8AXG9_9BACT</name>
<feature type="transmembrane region" description="Helical" evidence="10">
    <location>
        <begin position="64"/>
        <end position="85"/>
    </location>
</feature>
<evidence type="ECO:0000313" key="14">
    <source>
        <dbReference type="Proteomes" id="UP000677668"/>
    </source>
</evidence>
<gene>
    <name evidence="13" type="ORF">J8C05_08480</name>
</gene>
<dbReference type="Proteomes" id="UP000677668">
    <property type="component" value="Chromosome 1"/>
</dbReference>
<organism evidence="13 14">
    <name type="scientific">Chloracidobacterium sp. N</name>
    <dbReference type="NCBI Taxonomy" id="2821540"/>
    <lineage>
        <taxon>Bacteria</taxon>
        <taxon>Pseudomonadati</taxon>
        <taxon>Acidobacteriota</taxon>
        <taxon>Terriglobia</taxon>
        <taxon>Terriglobales</taxon>
        <taxon>Acidobacteriaceae</taxon>
        <taxon>Chloracidobacterium</taxon>
        <taxon>Chloracidobacterium aggregatum</taxon>
    </lineage>
</organism>
<dbReference type="SMART" id="SM00388">
    <property type="entry name" value="HisKA"/>
    <property type="match status" value="1"/>
</dbReference>
<comment type="catalytic activity">
    <reaction evidence="1">
        <text>ATP + protein L-histidine = ADP + protein N-phospho-L-histidine.</text>
        <dbReference type="EC" id="2.7.13.3"/>
    </reaction>
</comment>
<dbReference type="RefSeq" id="WP_211421785.1">
    <property type="nucleotide sequence ID" value="NZ_CP072642.1"/>
</dbReference>
<keyword evidence="7" id="KW-0418">Kinase</keyword>
<evidence type="ECO:0000256" key="8">
    <source>
        <dbReference type="ARBA" id="ARBA00022840"/>
    </source>
</evidence>
<dbReference type="PANTHER" id="PTHR43065:SF10">
    <property type="entry name" value="PEROXIDE STRESS-ACTIVATED HISTIDINE KINASE MAK3"/>
    <property type="match status" value="1"/>
</dbReference>
<dbReference type="Pfam" id="PF00672">
    <property type="entry name" value="HAMP"/>
    <property type="match status" value="1"/>
</dbReference>
<dbReference type="Gene3D" id="3.30.450.20">
    <property type="entry name" value="PAS domain"/>
    <property type="match status" value="1"/>
</dbReference>
<keyword evidence="10" id="KW-1133">Transmembrane helix</keyword>
<dbReference type="PROSITE" id="PS50109">
    <property type="entry name" value="HIS_KIN"/>
    <property type="match status" value="1"/>
</dbReference>
<feature type="transmembrane region" description="Helical" evidence="10">
    <location>
        <begin position="106"/>
        <end position="131"/>
    </location>
</feature>
<dbReference type="Pfam" id="PF00989">
    <property type="entry name" value="PAS"/>
    <property type="match status" value="1"/>
</dbReference>
<reference evidence="13 14" key="1">
    <citation type="submission" date="2021-03" db="EMBL/GenBank/DDBJ databases">
        <title>Genomic and phenotypic characterization of Chloracidobacterium isolates provides evidence for multiple species.</title>
        <authorList>
            <person name="Saini M.K."/>
            <person name="Costas A.M.G."/>
            <person name="Tank M."/>
            <person name="Bryant D.A."/>
        </authorList>
    </citation>
    <scope>NUCLEOTIDE SEQUENCE [LARGE SCALE GENOMIC DNA]</scope>
    <source>
        <strain evidence="13 14">N</strain>
    </source>
</reference>
<dbReference type="Pfam" id="PF00512">
    <property type="entry name" value="HisKA"/>
    <property type="match status" value="1"/>
</dbReference>
<keyword evidence="8" id="KW-0067">ATP-binding</keyword>
<dbReference type="PRINTS" id="PR00344">
    <property type="entry name" value="BCTRLSENSOR"/>
</dbReference>
<evidence type="ECO:0000256" key="1">
    <source>
        <dbReference type="ARBA" id="ARBA00000085"/>
    </source>
</evidence>
<evidence type="ECO:0000259" key="12">
    <source>
        <dbReference type="PROSITE" id="PS50885"/>
    </source>
</evidence>
<evidence type="ECO:0000256" key="3">
    <source>
        <dbReference type="ARBA" id="ARBA00012438"/>
    </source>
</evidence>
<keyword evidence="5" id="KW-0808">Transferase</keyword>
<dbReference type="InterPro" id="IPR036097">
    <property type="entry name" value="HisK_dim/P_sf"/>
</dbReference>
<accession>A0ABX8AXG9</accession>
<dbReference type="InterPro" id="IPR000014">
    <property type="entry name" value="PAS"/>
</dbReference>
<evidence type="ECO:0000259" key="11">
    <source>
        <dbReference type="PROSITE" id="PS50109"/>
    </source>
</evidence>
<dbReference type="CDD" id="cd00130">
    <property type="entry name" value="PAS"/>
    <property type="match status" value="1"/>
</dbReference>
<dbReference type="PROSITE" id="PS50885">
    <property type="entry name" value="HAMP"/>
    <property type="match status" value="1"/>
</dbReference>
<dbReference type="SMART" id="SM00091">
    <property type="entry name" value="PAS"/>
    <property type="match status" value="1"/>
</dbReference>
<dbReference type="CDD" id="cd00075">
    <property type="entry name" value="HATPase"/>
    <property type="match status" value="1"/>
</dbReference>
<dbReference type="SMART" id="SM00387">
    <property type="entry name" value="HATPase_c"/>
    <property type="match status" value="1"/>
</dbReference>
<keyword evidence="6" id="KW-0547">Nucleotide-binding</keyword>
<feature type="transmembrane region" description="Helical" evidence="10">
    <location>
        <begin position="30"/>
        <end position="52"/>
    </location>
</feature>
<sequence length="772" mass="85485">MSSEHPVSIVNPQEATRALRAYRLRRVRTLSLLILVIVLLGALVVQSAFNVLPFLAPRNVSATLMLYALSALNFLALIILLALLIRNVMKLQQERRQRTLGTSFQTRLVTASLIVSALPLLMLFFFAYGLLNRSLDKWFNLPAERYRESAVAIQRLVLTREMRSLQDDGRAVGRRLVSWLATEKAPGKTERTMLPESARMEPARKLFVDEAQALGIEAGQWLDREGQPRTIFGDWTELPPGFVAGLHRRARSDPFPAGHLERNLNTFIAAAVPVGETGDVLVVVRTMPPVLDQKIAELTRVANQRATLAAESRTLKINYLLILGFVTLFLMFGAMWFAITTARFVIVPLRALAEATEAVAQGNLDYVVRVEAQDELAVLVDSFNAMAQQLRVNRTQLDERRRYIETILGSLCTGIVSLDTQWRVTTFNPAACNMLGATPAVGDEFLQHVPPGNRGDFERLLRRARRVPQTTLETEIRLPDRPSMQVALTATRLSDTGGQITGVVVMLDDISPIMQAQRNTVWSEVARRMAHEIKNPLTPIQLSTERIARNVARQAAHLPRLRATVEECAASIIGEVTTLQRLVDEFSRFAKLPDAQLAPGSLDDIVERTVILYAERLDGIRLTTGLAGNLPPVLLDAEQIKRCLVNLIDNALHAIEASGEKPARGEIRITTEYAAARETVRLRVSDTGVGIPPEARNRLFEPYFSTRERGTGLGLAIVAHILADHRATIRYEPNHPRGATFVLEFPAAEVPSSRTAAEASPLPTGPVLPVGP</sequence>
<dbReference type="Gene3D" id="6.10.340.10">
    <property type="match status" value="1"/>
</dbReference>
<evidence type="ECO:0000256" key="10">
    <source>
        <dbReference type="SAM" id="Phobius"/>
    </source>
</evidence>
<dbReference type="InterPro" id="IPR003661">
    <property type="entry name" value="HisK_dim/P_dom"/>
</dbReference>
<keyword evidence="10" id="KW-0472">Membrane</keyword>
<dbReference type="InterPro" id="IPR005467">
    <property type="entry name" value="His_kinase_dom"/>
</dbReference>
<evidence type="ECO:0000256" key="7">
    <source>
        <dbReference type="ARBA" id="ARBA00022777"/>
    </source>
</evidence>
<dbReference type="InterPro" id="IPR017232">
    <property type="entry name" value="NtrY"/>
</dbReference>
<protein>
    <recommendedName>
        <fullName evidence="3">histidine kinase</fullName>
        <ecNumber evidence="3">2.7.13.3</ecNumber>
    </recommendedName>
</protein>
<evidence type="ECO:0000256" key="5">
    <source>
        <dbReference type="ARBA" id="ARBA00022679"/>
    </source>
</evidence>
<dbReference type="InterPro" id="IPR003660">
    <property type="entry name" value="HAMP_dom"/>
</dbReference>
<feature type="transmembrane region" description="Helical" evidence="10">
    <location>
        <begin position="319"/>
        <end position="339"/>
    </location>
</feature>
<evidence type="ECO:0000313" key="13">
    <source>
        <dbReference type="EMBL" id="QUV93402.1"/>
    </source>
</evidence>
<dbReference type="InterPro" id="IPR004358">
    <property type="entry name" value="Sig_transdc_His_kin-like_C"/>
</dbReference>
<keyword evidence="9" id="KW-0902">Two-component regulatory system</keyword>
<evidence type="ECO:0000256" key="2">
    <source>
        <dbReference type="ARBA" id="ARBA00004370"/>
    </source>
</evidence>
<feature type="domain" description="Histidine kinase" evidence="11">
    <location>
        <begin position="528"/>
        <end position="749"/>
    </location>
</feature>
<dbReference type="NCBIfam" id="TIGR00229">
    <property type="entry name" value="sensory_box"/>
    <property type="match status" value="1"/>
</dbReference>
<dbReference type="SUPFAM" id="SSF47384">
    <property type="entry name" value="Homodimeric domain of signal transducing histidine kinase"/>
    <property type="match status" value="1"/>
</dbReference>
<dbReference type="InterPro" id="IPR013767">
    <property type="entry name" value="PAS_fold"/>
</dbReference>
<evidence type="ECO:0000256" key="4">
    <source>
        <dbReference type="ARBA" id="ARBA00022553"/>
    </source>
</evidence>
<dbReference type="PIRSF" id="PIRSF037532">
    <property type="entry name" value="STHK_NtrY"/>
    <property type="match status" value="1"/>
</dbReference>
<dbReference type="Gene3D" id="1.10.287.130">
    <property type="match status" value="1"/>
</dbReference>
<dbReference type="SUPFAM" id="SSF55785">
    <property type="entry name" value="PYP-like sensor domain (PAS domain)"/>
    <property type="match status" value="1"/>
</dbReference>
<dbReference type="InterPro" id="IPR003594">
    <property type="entry name" value="HATPase_dom"/>
</dbReference>
<comment type="subcellular location">
    <subcellularLocation>
        <location evidence="2">Membrane</location>
    </subcellularLocation>
</comment>
<evidence type="ECO:0000256" key="9">
    <source>
        <dbReference type="ARBA" id="ARBA00023012"/>
    </source>
</evidence>
<dbReference type="PANTHER" id="PTHR43065">
    <property type="entry name" value="SENSOR HISTIDINE KINASE"/>
    <property type="match status" value="1"/>
</dbReference>
<dbReference type="CDD" id="cd06225">
    <property type="entry name" value="HAMP"/>
    <property type="match status" value="1"/>
</dbReference>
<keyword evidence="4" id="KW-0597">Phosphoprotein</keyword>
<dbReference type="Pfam" id="PF02518">
    <property type="entry name" value="HATPase_c"/>
    <property type="match status" value="1"/>
</dbReference>
<evidence type="ECO:0000256" key="6">
    <source>
        <dbReference type="ARBA" id="ARBA00022741"/>
    </source>
</evidence>
<dbReference type="InterPro" id="IPR036890">
    <property type="entry name" value="HATPase_C_sf"/>
</dbReference>